<evidence type="ECO:0000256" key="2">
    <source>
        <dbReference type="ARBA" id="ARBA00022793"/>
    </source>
</evidence>
<dbReference type="Pfam" id="PF01370">
    <property type="entry name" value="Epimerase"/>
    <property type="match status" value="1"/>
</dbReference>
<protein>
    <submittedName>
        <fullName evidence="6">NAD-dependent epimerase/dehydratase family protein</fullName>
    </submittedName>
</protein>
<dbReference type="PANTHER" id="PTHR43078:SF6">
    <property type="entry name" value="UDP-GLUCURONIC ACID DECARBOXYLASE 1"/>
    <property type="match status" value="1"/>
</dbReference>
<dbReference type="AlphaFoldDB" id="A0A7G9T4K7"/>
<organism evidence="6 7">
    <name type="scientific">Weissella diestrammenae</name>
    <dbReference type="NCBI Taxonomy" id="1162633"/>
    <lineage>
        <taxon>Bacteria</taxon>
        <taxon>Bacillati</taxon>
        <taxon>Bacillota</taxon>
        <taxon>Bacilli</taxon>
        <taxon>Lactobacillales</taxon>
        <taxon>Lactobacillaceae</taxon>
        <taxon>Weissella</taxon>
    </lineage>
</organism>
<dbReference type="InterPro" id="IPR044516">
    <property type="entry name" value="UXS-like"/>
</dbReference>
<dbReference type="RefSeq" id="WP_187528867.1">
    <property type="nucleotide sequence ID" value="NZ_CP060724.1"/>
</dbReference>
<keyword evidence="3" id="KW-0520">NAD</keyword>
<dbReference type="KEGG" id="wdi:H9L19_06505"/>
<evidence type="ECO:0000256" key="1">
    <source>
        <dbReference type="ARBA" id="ARBA00001911"/>
    </source>
</evidence>
<dbReference type="PANTHER" id="PTHR43078">
    <property type="entry name" value="UDP-GLUCURONIC ACID DECARBOXYLASE-RELATED"/>
    <property type="match status" value="1"/>
</dbReference>
<sequence length="350" mass="39088">MLIDNQQYYHELELINRLPLTWSEIDHHTFLIAGASGLIGSYLVDLLMQRNITQSAQITIIAVGRNYDKLVTRFSHYMNTPNFSILATDITNPITLNQKSDYIIHAASNTHPKAYVTDPIGTIMTNIVGTKNILDYAVKSAAKRTLFLSSVEIYGENRGDTQSFDEQYLGYIDSNTLRAGYPEAKRASESLVQAYIQKYQIDAIIPRLSRTFGPSMLMTDSKAASQFIKNAIHQEDIVLKSDGTQLFSYTYVADAVYALLYLLTNGVSGEAYNIADSTFNIQLKDLAKKIANVAHQSVIFDLPDQAEQKGFSKAHTAIMSSNKINALGWRPLFSLDTAIQHTIDILKNQA</sequence>
<dbReference type="Proteomes" id="UP000515800">
    <property type="component" value="Chromosome"/>
</dbReference>
<keyword evidence="7" id="KW-1185">Reference proteome</keyword>
<dbReference type="SUPFAM" id="SSF51735">
    <property type="entry name" value="NAD(P)-binding Rossmann-fold domains"/>
    <property type="match status" value="1"/>
</dbReference>
<evidence type="ECO:0000259" key="5">
    <source>
        <dbReference type="Pfam" id="PF01370"/>
    </source>
</evidence>
<dbReference type="Gene3D" id="3.40.50.720">
    <property type="entry name" value="NAD(P)-binding Rossmann-like Domain"/>
    <property type="match status" value="1"/>
</dbReference>
<keyword evidence="4" id="KW-0456">Lyase</keyword>
<dbReference type="GO" id="GO:0070403">
    <property type="term" value="F:NAD+ binding"/>
    <property type="evidence" value="ECO:0007669"/>
    <property type="project" value="InterPro"/>
</dbReference>
<dbReference type="InterPro" id="IPR036291">
    <property type="entry name" value="NAD(P)-bd_dom_sf"/>
</dbReference>
<dbReference type="InterPro" id="IPR001509">
    <property type="entry name" value="Epimerase_deHydtase"/>
</dbReference>
<dbReference type="GO" id="GO:0042732">
    <property type="term" value="P:D-xylose metabolic process"/>
    <property type="evidence" value="ECO:0007669"/>
    <property type="project" value="InterPro"/>
</dbReference>
<dbReference type="GO" id="GO:0005737">
    <property type="term" value="C:cytoplasm"/>
    <property type="evidence" value="ECO:0007669"/>
    <property type="project" value="TreeGrafter"/>
</dbReference>
<accession>A0A7G9T4K7</accession>
<reference evidence="6 7" key="1">
    <citation type="submission" date="2020-08" db="EMBL/GenBank/DDBJ databases">
        <title>Genome sequence of Weissella diestrammenae KACC 16890T.</title>
        <authorList>
            <person name="Hyun D.-W."/>
            <person name="Bae J.-W."/>
        </authorList>
    </citation>
    <scope>NUCLEOTIDE SEQUENCE [LARGE SCALE GENOMIC DNA]</scope>
    <source>
        <strain evidence="6 7">KACC 16890</strain>
    </source>
</reference>
<evidence type="ECO:0000313" key="7">
    <source>
        <dbReference type="Proteomes" id="UP000515800"/>
    </source>
</evidence>
<feature type="domain" description="NAD-dependent epimerase/dehydratase" evidence="5">
    <location>
        <begin position="31"/>
        <end position="275"/>
    </location>
</feature>
<evidence type="ECO:0000313" key="6">
    <source>
        <dbReference type="EMBL" id="QNN75032.1"/>
    </source>
</evidence>
<proteinExistence type="predicted"/>
<dbReference type="EMBL" id="CP060724">
    <property type="protein sequence ID" value="QNN75032.1"/>
    <property type="molecule type" value="Genomic_DNA"/>
</dbReference>
<comment type="cofactor">
    <cofactor evidence="1">
        <name>NAD(+)</name>
        <dbReference type="ChEBI" id="CHEBI:57540"/>
    </cofactor>
</comment>
<evidence type="ECO:0000256" key="3">
    <source>
        <dbReference type="ARBA" id="ARBA00023027"/>
    </source>
</evidence>
<gene>
    <name evidence="6" type="ORF">H9L19_06505</name>
</gene>
<evidence type="ECO:0000256" key="4">
    <source>
        <dbReference type="ARBA" id="ARBA00023239"/>
    </source>
</evidence>
<keyword evidence="2" id="KW-0210">Decarboxylase</keyword>
<dbReference type="GO" id="GO:0048040">
    <property type="term" value="F:UDP-glucuronate decarboxylase activity"/>
    <property type="evidence" value="ECO:0007669"/>
    <property type="project" value="TreeGrafter"/>
</dbReference>
<name>A0A7G9T4K7_9LACO</name>